<feature type="compositionally biased region" description="Basic and acidic residues" evidence="1">
    <location>
        <begin position="201"/>
        <end position="211"/>
    </location>
</feature>
<evidence type="ECO:0000256" key="1">
    <source>
        <dbReference type="SAM" id="MobiDB-lite"/>
    </source>
</evidence>
<reference evidence="2" key="1">
    <citation type="submission" date="2020-10" db="EMBL/GenBank/DDBJ databases">
        <title>CRESS DNA virus dark matter in the feces of wild birds.</title>
        <authorList>
            <person name="Yang S."/>
            <person name="Zhang W."/>
        </authorList>
    </citation>
    <scope>NUCLEOTIDE SEQUENCE</scope>
    <source>
        <strain evidence="2">Blp211sma3</strain>
    </source>
</reference>
<dbReference type="EMBL" id="MW183073">
    <property type="protein sequence ID" value="QTE03699.1"/>
    <property type="molecule type" value="Genomic_DNA"/>
</dbReference>
<feature type="region of interest" description="Disordered" evidence="1">
    <location>
        <begin position="201"/>
        <end position="232"/>
    </location>
</feature>
<name>A0A8A4XDF9_9VIRU</name>
<organism evidence="2">
    <name type="scientific">Pavo cristatus Smacoviridae sp</name>
    <dbReference type="NCBI Taxonomy" id="2814975"/>
    <lineage>
        <taxon>Viruses</taxon>
        <taxon>Monodnaviria</taxon>
        <taxon>Shotokuvirae</taxon>
        <taxon>Cressdnaviricota</taxon>
        <taxon>Arfiviricetes</taxon>
        <taxon>Cremevirales</taxon>
        <taxon>Smacoviridae</taxon>
    </lineage>
</organism>
<evidence type="ECO:0000313" key="2">
    <source>
        <dbReference type="EMBL" id="QTE03699.1"/>
    </source>
</evidence>
<feature type="compositionally biased region" description="Basic and acidic residues" evidence="1">
    <location>
        <begin position="222"/>
        <end position="232"/>
    </location>
</feature>
<protein>
    <submittedName>
        <fullName evidence="2">Replication-associated protein</fullName>
    </submittedName>
</protein>
<proteinExistence type="predicted"/>
<sequence length="232" mass="27149">MRIQTRYNFNQLKQIFPKAHIEKCSDTWEYERKEGKFWCSEDTREIRSIRFGRMTDLQKMVMRYLDFQNDRQITVWYDQEGCHGKSWLTIHLWETGRACVVPSSVQTPKEIIQFVCSNYRGQPYIVIDVPRAGKWSEGLYEAIESIKDGLVYDTRYSGRMRNIRGVKILVLTNTSPKPGKLSDDRWMILDQRKLEKNEEPRILVTRAKDHGTTCTGETHSGNSEKRSGGTLS</sequence>
<feature type="compositionally biased region" description="Polar residues" evidence="1">
    <location>
        <begin position="212"/>
        <end position="221"/>
    </location>
</feature>
<accession>A0A8A4XDF9</accession>